<dbReference type="Proteomes" id="UP000243924">
    <property type="component" value="Chromosome I"/>
</dbReference>
<sequence>MTSRLRLTPFPSLQGLLLSLLLSFSLSLQAAPERHAIATAHPIATAAADQILNAGGNAFDAAIAASATLGVVEPYGSGLGGGGFYLLRLVEDDGSVRHLFVDARETAPLKAHPDLYRDEGGDVQRAPSINGALAAGIPGLPAALVHLAEHYGKLPLSQSLAPAITAAEHGFAVTTRYQALGGFRLEAMRSDPETARLFLRDNEIPAEGTLIRQPELAQTLRLLAANGRAGFYQGPVAEQLLKGVQAAGGIWQQADFDQYRIIEREPVSFRLGDTEVISSPLPSAGGIALAQILQGQQHLPATDYASTARTHHLVELMRRSYRDRSVLLGDSDFVDVPVAHLLSADYAAQLARQIDPEQATPSASLGEPQLFSEGNNTTHFSLLDAQGNGVAATLSINLPFGAAMTIPGTGVILNNEMDDFAADIHGVNEYGLAGGKANAVEAGKRPLSSMTPTILDSPDQLMLIGTPGGSRIITMVLLGIEAARQGANAEQIVTRPRFHHQYLPDRIQHESDTFNADERKALEALGHDLHEVGRDYGDMQLVIWHKGSDTLEAASDPRGVGESRVEAAAP</sequence>
<keyword evidence="7" id="KW-0808">Transferase</keyword>
<dbReference type="RefSeq" id="WP_092389344.1">
    <property type="nucleotide sequence ID" value="NZ_LT629787.1"/>
</dbReference>
<proteinExistence type="inferred from homology"/>
<keyword evidence="8" id="KW-0732">Signal</keyword>
<comment type="catalytic activity">
    <reaction evidence="2 7">
        <text>glutathione + H2O = L-cysteinylglycine + L-glutamate</text>
        <dbReference type="Rhea" id="RHEA:28807"/>
        <dbReference type="ChEBI" id="CHEBI:15377"/>
        <dbReference type="ChEBI" id="CHEBI:29985"/>
        <dbReference type="ChEBI" id="CHEBI:57925"/>
        <dbReference type="ChEBI" id="CHEBI:61694"/>
        <dbReference type="EC" id="3.4.19.13"/>
    </reaction>
</comment>
<dbReference type="EC" id="2.3.2.2" evidence="7"/>
<evidence type="ECO:0000256" key="6">
    <source>
        <dbReference type="PIRSR" id="PIRSR600101-2"/>
    </source>
</evidence>
<dbReference type="AlphaFoldDB" id="A0A1H2I101"/>
<evidence type="ECO:0000313" key="9">
    <source>
        <dbReference type="EMBL" id="SDU37793.1"/>
    </source>
</evidence>
<dbReference type="GO" id="GO:0006751">
    <property type="term" value="P:glutathione catabolic process"/>
    <property type="evidence" value="ECO:0007669"/>
    <property type="project" value="UniProtKB-UniRule"/>
</dbReference>
<feature type="binding site" evidence="6">
    <location>
        <begin position="395"/>
        <end position="397"/>
    </location>
    <ligand>
        <name>L-glutamate</name>
        <dbReference type="ChEBI" id="CHEBI:29985"/>
    </ligand>
</feature>
<comment type="similarity">
    <text evidence="7">Belongs to the gamma-glutamyltransferase family.</text>
</comment>
<dbReference type="OrthoDB" id="5297205at2"/>
<dbReference type="Pfam" id="PF01019">
    <property type="entry name" value="G_glu_transpept"/>
    <property type="match status" value="1"/>
</dbReference>
<evidence type="ECO:0000256" key="8">
    <source>
        <dbReference type="SAM" id="SignalP"/>
    </source>
</evidence>
<dbReference type="STRING" id="1434072.SAMN05216210_3469"/>
<comment type="catalytic activity">
    <reaction evidence="4 7">
        <text>an N-terminal (5-L-glutamyl)-[peptide] + an alpha-amino acid = 5-L-glutamyl amino acid + an N-terminal L-alpha-aminoacyl-[peptide]</text>
        <dbReference type="Rhea" id="RHEA:23904"/>
        <dbReference type="Rhea" id="RHEA-COMP:9780"/>
        <dbReference type="Rhea" id="RHEA-COMP:9795"/>
        <dbReference type="ChEBI" id="CHEBI:77644"/>
        <dbReference type="ChEBI" id="CHEBI:78597"/>
        <dbReference type="ChEBI" id="CHEBI:78599"/>
        <dbReference type="ChEBI" id="CHEBI:78608"/>
        <dbReference type="EC" id="2.3.2.2"/>
    </reaction>
</comment>
<dbReference type="SUPFAM" id="SSF56235">
    <property type="entry name" value="N-terminal nucleophile aminohydrolases (Ntn hydrolases)"/>
    <property type="match status" value="1"/>
</dbReference>
<evidence type="ECO:0000313" key="10">
    <source>
        <dbReference type="Proteomes" id="UP000243924"/>
    </source>
</evidence>
<keyword evidence="10" id="KW-1185">Reference proteome</keyword>
<feature type="binding site" evidence="6">
    <location>
        <position position="469"/>
    </location>
    <ligand>
        <name>L-glutamate</name>
        <dbReference type="ChEBI" id="CHEBI:29985"/>
    </ligand>
</feature>
<evidence type="ECO:0000256" key="2">
    <source>
        <dbReference type="ARBA" id="ARBA00001089"/>
    </source>
</evidence>
<dbReference type="GO" id="GO:0006750">
    <property type="term" value="P:glutathione biosynthetic process"/>
    <property type="evidence" value="ECO:0007669"/>
    <property type="project" value="UniProtKB-KW"/>
</dbReference>
<evidence type="ECO:0000256" key="7">
    <source>
        <dbReference type="RuleBase" id="RU368036"/>
    </source>
</evidence>
<comment type="pathway">
    <text evidence="7">Sulfur metabolism; glutathione metabolism.</text>
</comment>
<name>A0A1H2I101_9GAMM</name>
<dbReference type="NCBIfam" id="TIGR00066">
    <property type="entry name" value="g_glut_trans"/>
    <property type="match status" value="1"/>
</dbReference>
<dbReference type="PRINTS" id="PR01210">
    <property type="entry name" value="GGTRANSPTASE"/>
</dbReference>
<dbReference type="PANTHER" id="PTHR43199">
    <property type="entry name" value="GLUTATHIONE HYDROLASE"/>
    <property type="match status" value="1"/>
</dbReference>
<accession>A0A1H2I101</accession>
<dbReference type="Gene3D" id="1.10.246.130">
    <property type="match status" value="1"/>
</dbReference>
<organism evidence="9 10">
    <name type="scientific">Halopseudomonas salegens</name>
    <dbReference type="NCBI Taxonomy" id="1434072"/>
    <lineage>
        <taxon>Bacteria</taxon>
        <taxon>Pseudomonadati</taxon>
        <taxon>Pseudomonadota</taxon>
        <taxon>Gammaproteobacteria</taxon>
        <taxon>Pseudomonadales</taxon>
        <taxon>Pseudomonadaceae</taxon>
        <taxon>Halopseudomonas</taxon>
    </lineage>
</organism>
<dbReference type="EC" id="3.4.19.13" evidence="7"/>
<dbReference type="InterPro" id="IPR051792">
    <property type="entry name" value="GGT_bact"/>
</dbReference>
<dbReference type="Gene3D" id="3.60.20.40">
    <property type="match status" value="1"/>
</dbReference>
<keyword evidence="7 9" id="KW-0378">Hydrolase</keyword>
<comment type="catalytic activity">
    <reaction evidence="1 7">
        <text>an S-substituted glutathione + H2O = an S-substituted L-cysteinylglycine + L-glutamate</text>
        <dbReference type="Rhea" id="RHEA:59468"/>
        <dbReference type="ChEBI" id="CHEBI:15377"/>
        <dbReference type="ChEBI" id="CHEBI:29985"/>
        <dbReference type="ChEBI" id="CHEBI:90779"/>
        <dbReference type="ChEBI" id="CHEBI:143103"/>
        <dbReference type="EC" id="3.4.19.13"/>
    </reaction>
</comment>
<dbReference type="GO" id="GO:0036374">
    <property type="term" value="F:glutathione hydrolase activity"/>
    <property type="evidence" value="ECO:0007669"/>
    <property type="project" value="UniProtKB-UniRule"/>
</dbReference>
<dbReference type="InterPro" id="IPR000101">
    <property type="entry name" value="GGT_peptidase"/>
</dbReference>
<dbReference type="InterPro" id="IPR043137">
    <property type="entry name" value="GGT_ssub_C"/>
</dbReference>
<keyword evidence="7" id="KW-0865">Zymogen</keyword>
<feature type="binding site" evidence="6">
    <location>
        <position position="419"/>
    </location>
    <ligand>
        <name>L-glutamate</name>
        <dbReference type="ChEBI" id="CHEBI:29985"/>
    </ligand>
</feature>
<comment type="subunit">
    <text evidence="7">This enzyme consists of two polypeptide chains, which are synthesized in precursor form from a single polypeptide.</text>
</comment>
<evidence type="ECO:0000256" key="4">
    <source>
        <dbReference type="ARBA" id="ARBA00047417"/>
    </source>
</evidence>
<dbReference type="GO" id="GO:0103068">
    <property type="term" value="F:leukotriene C4 gamma-glutamyl transferase activity"/>
    <property type="evidence" value="ECO:0007669"/>
    <property type="project" value="UniProtKB-EC"/>
</dbReference>
<comment type="PTM">
    <text evidence="7">Cleaved by autocatalysis into a large and a small subunit.</text>
</comment>
<dbReference type="InterPro" id="IPR043138">
    <property type="entry name" value="GGT_lsub"/>
</dbReference>
<gene>
    <name evidence="9" type="ORF">SAMN05216210_3469</name>
</gene>
<keyword evidence="7" id="KW-0317">Glutathione biosynthesis</keyword>
<feature type="binding site" evidence="6">
    <location>
        <begin position="448"/>
        <end position="449"/>
    </location>
    <ligand>
        <name>L-glutamate</name>
        <dbReference type="ChEBI" id="CHEBI:29985"/>
    </ligand>
</feature>
<dbReference type="UniPathway" id="UPA00204"/>
<evidence type="ECO:0000256" key="5">
    <source>
        <dbReference type="PIRSR" id="PIRSR600101-1"/>
    </source>
</evidence>
<dbReference type="EMBL" id="LT629787">
    <property type="protein sequence ID" value="SDU37793.1"/>
    <property type="molecule type" value="Genomic_DNA"/>
</dbReference>
<keyword evidence="3 7" id="KW-0012">Acyltransferase</keyword>
<evidence type="ECO:0000256" key="3">
    <source>
        <dbReference type="ARBA" id="ARBA00023315"/>
    </source>
</evidence>
<feature type="active site" description="Nucleophile" evidence="5">
    <location>
        <position position="377"/>
    </location>
</feature>
<dbReference type="InterPro" id="IPR029055">
    <property type="entry name" value="Ntn_hydrolases_N"/>
</dbReference>
<dbReference type="PANTHER" id="PTHR43199:SF6">
    <property type="entry name" value="GLUTATHIONE HYDROLASE PROENZYME"/>
    <property type="match status" value="1"/>
</dbReference>
<evidence type="ECO:0000256" key="1">
    <source>
        <dbReference type="ARBA" id="ARBA00001049"/>
    </source>
</evidence>
<feature type="signal peptide" evidence="8">
    <location>
        <begin position="1"/>
        <end position="30"/>
    </location>
</feature>
<protein>
    <recommendedName>
        <fullName evidence="7">Glutathione hydrolase proenzyme</fullName>
        <ecNumber evidence="7">2.3.2.2</ecNumber>
        <ecNumber evidence="7">3.4.19.13</ecNumber>
    </recommendedName>
    <component>
        <recommendedName>
            <fullName evidence="7">Glutathione hydrolase large chain</fullName>
        </recommendedName>
    </component>
    <component>
        <recommendedName>
            <fullName evidence="7">Glutathione hydrolase small chain</fullName>
        </recommendedName>
    </component>
</protein>
<feature type="binding site" evidence="6">
    <location>
        <position position="104"/>
    </location>
    <ligand>
        <name>L-glutamate</name>
        <dbReference type="ChEBI" id="CHEBI:29985"/>
    </ligand>
</feature>
<reference evidence="10" key="1">
    <citation type="submission" date="2016-10" db="EMBL/GenBank/DDBJ databases">
        <authorList>
            <person name="Varghese N."/>
            <person name="Submissions S."/>
        </authorList>
    </citation>
    <scope>NUCLEOTIDE SEQUENCE [LARGE SCALE GENOMIC DNA]</scope>
    <source>
        <strain evidence="10">CECT 8338</strain>
    </source>
</reference>
<feature type="chain" id="PRO_5009276233" description="Glutathione hydrolase proenzyme" evidence="8">
    <location>
        <begin position="31"/>
        <end position="570"/>
    </location>
</feature>